<reference evidence="2 3" key="1">
    <citation type="journal article" date="2018" name="Sci. Rep.">
        <title>Genomic diversity and distribution of Bifidobacterium longum subsp. longum across the human lifespan.</title>
        <authorList>
            <person name="Odamaki T."/>
            <person name="Bottacini F."/>
            <person name="Kato K."/>
            <person name="Mitsuyama E."/>
            <person name="Yoshida K."/>
            <person name="Horigome A."/>
            <person name="Xiao J.Z."/>
            <person name="van Sinderen D."/>
        </authorList>
    </citation>
    <scope>NUCLEOTIDE SEQUENCE [LARGE SCALE GENOMIC DNA]</scope>
    <source>
        <strain evidence="2 3">MCC10004</strain>
    </source>
</reference>
<organism evidence="2 3">
    <name type="scientific">Bifidobacterium longum subsp. longum</name>
    <dbReference type="NCBI Taxonomy" id="1679"/>
    <lineage>
        <taxon>Bacteria</taxon>
        <taxon>Bacillati</taxon>
        <taxon>Actinomycetota</taxon>
        <taxon>Actinomycetes</taxon>
        <taxon>Bifidobacteriales</taxon>
        <taxon>Bifidobacteriaceae</taxon>
        <taxon>Bifidobacterium</taxon>
    </lineage>
</organism>
<gene>
    <name evidence="2" type="ORF">MCC10004_0031</name>
</gene>
<protein>
    <submittedName>
        <fullName evidence="2">Uncharacterized protein</fullName>
    </submittedName>
</protein>
<comment type="similarity">
    <text evidence="1">Belongs to the TelA family.</text>
</comment>
<comment type="caution">
    <text evidence="2">The sequence shown here is derived from an EMBL/GenBank/DDBJ whole genome shotgun (WGS) entry which is preliminary data.</text>
</comment>
<dbReference type="RefSeq" id="WP_242668599.1">
    <property type="nucleotide sequence ID" value="NZ_SHPO01000002.1"/>
</dbReference>
<dbReference type="Pfam" id="PF05816">
    <property type="entry name" value="TelA"/>
    <property type="match status" value="1"/>
</dbReference>
<evidence type="ECO:0000313" key="2">
    <source>
        <dbReference type="EMBL" id="TCD79598.1"/>
    </source>
</evidence>
<dbReference type="InterPro" id="IPR008863">
    <property type="entry name" value="Toxic_anion-R_TelA"/>
</dbReference>
<sequence length="485" mass="53258">MKLSKSKIIGLIALLAVVGVVCGTLVWRQSQPAPAEPTEQVSITGYLGGEKIGLFDDAKFKALAAKQGIAIDYRKAGSPAMMDTDRKGMDYLFPSSRAAVEYGNAKGVKAPPKRHRLQLTDCAIHAQGRGGRARERRTCDQGRFWRVPHVLDLAVNQPDAFKQIKDDVVIVYPTPTVWSTHTLMALDEKGDTLLNLLKTPAVQKLAWERHGFRAANFAGTDSISRFGVAGTLDQIPAVSELPNNDAMQHLITTLQSAQAKLVADISMYDTMYTQNAQQYRELKMTVLAGKKALADFNANQLPALEAEAAASGDAMQAQVLKNFKSKLDRFAKRLDDLDRISVVTLQTAPQIKIIQNADQTIVDKIDTTISTTIPVWKSQMVIALGLSNQRKVLDLQNKADDVTNKLLARNAAALYKGAVDAEKANQRSVVEIDTLEKINAELIATLKETVQIQKEGEANREAAQVKMRQIESDLKNALLENAQQM</sequence>
<dbReference type="Proteomes" id="UP000293475">
    <property type="component" value="Unassembled WGS sequence"/>
</dbReference>
<proteinExistence type="inferred from homology"/>
<evidence type="ECO:0000313" key="3">
    <source>
        <dbReference type="Proteomes" id="UP000293475"/>
    </source>
</evidence>
<dbReference type="EMBL" id="SHPO01000002">
    <property type="protein sequence ID" value="TCD79598.1"/>
    <property type="molecule type" value="Genomic_DNA"/>
</dbReference>
<dbReference type="AlphaFoldDB" id="A0A4R0SCA0"/>
<dbReference type="PANTHER" id="PTHR38432">
    <property type="entry name" value="TELA-LIKE PROTEIN SAOUHSC_01408"/>
    <property type="match status" value="1"/>
</dbReference>
<name>A0A4R0SCA0_BIFLL</name>
<evidence type="ECO:0000256" key="1">
    <source>
        <dbReference type="ARBA" id="ARBA00005541"/>
    </source>
</evidence>
<accession>A0A4R0SCA0</accession>
<dbReference type="PANTHER" id="PTHR38432:SF1">
    <property type="entry name" value="TELA-LIKE PROTEIN SAOUHSC_01408"/>
    <property type="match status" value="1"/>
</dbReference>